<name>A0A9E9LXM6_9BURK</name>
<evidence type="ECO:0000313" key="2">
    <source>
        <dbReference type="EMBL" id="WAW10151.1"/>
    </source>
</evidence>
<keyword evidence="3" id="KW-1185">Reference proteome</keyword>
<proteinExistence type="predicted"/>
<dbReference type="AlphaFoldDB" id="A0A9E9LXM6"/>
<dbReference type="Proteomes" id="UP001156215">
    <property type="component" value="Chromosome"/>
</dbReference>
<dbReference type="EMBL" id="CP098242">
    <property type="protein sequence ID" value="WAW10151.1"/>
    <property type="molecule type" value="Genomic_DNA"/>
</dbReference>
<sequence length="81" mass="8970">MGKQFREGMKYSGEATDSAPGSCSSLNTNTITVLKREGQNITYQETFSKATGVAPVQNMEDWGEYITVGNDRFFAYAVEDE</sequence>
<organism evidence="2 3">
    <name type="scientific">Oxalobacter vibrioformis</name>
    <dbReference type="NCBI Taxonomy" id="933080"/>
    <lineage>
        <taxon>Bacteria</taxon>
        <taxon>Pseudomonadati</taxon>
        <taxon>Pseudomonadota</taxon>
        <taxon>Betaproteobacteria</taxon>
        <taxon>Burkholderiales</taxon>
        <taxon>Oxalobacteraceae</taxon>
        <taxon>Oxalobacter</taxon>
    </lineage>
</organism>
<dbReference type="RefSeq" id="WP_269309151.1">
    <property type="nucleotide sequence ID" value="NZ_CP098242.1"/>
</dbReference>
<gene>
    <name evidence="2" type="ORF">NB640_00300</name>
</gene>
<evidence type="ECO:0000313" key="3">
    <source>
        <dbReference type="Proteomes" id="UP001156215"/>
    </source>
</evidence>
<reference evidence="2" key="1">
    <citation type="journal article" date="2022" name="Front. Microbiol.">
        <title>New perspectives on an old grouping: The genomic and phenotypic variability of Oxalobacter formigenes and the implications for calcium oxalate stone prevention.</title>
        <authorList>
            <person name="Chmiel J.A."/>
            <person name="Carr C."/>
            <person name="Stuivenberg G.A."/>
            <person name="Venema R."/>
            <person name="Chanyi R.M."/>
            <person name="Al K.F."/>
            <person name="Giguere D."/>
            <person name="Say H."/>
            <person name="Akouris P.P."/>
            <person name="Dominguez Romero S.A."/>
            <person name="Kwong A."/>
            <person name="Tai V."/>
            <person name="Koval S.F."/>
            <person name="Razvi H."/>
            <person name="Bjazevic J."/>
            <person name="Burton J.P."/>
        </authorList>
    </citation>
    <scope>NUCLEOTIDE SEQUENCE</scope>
    <source>
        <strain evidence="2">WoOx3</strain>
    </source>
</reference>
<accession>A0A9E9LXM6</accession>
<feature type="region of interest" description="Disordered" evidence="1">
    <location>
        <begin position="1"/>
        <end position="24"/>
    </location>
</feature>
<protein>
    <submittedName>
        <fullName evidence="2">Uncharacterized protein</fullName>
    </submittedName>
</protein>
<dbReference type="KEGG" id="ovb:NB640_00300"/>
<evidence type="ECO:0000256" key="1">
    <source>
        <dbReference type="SAM" id="MobiDB-lite"/>
    </source>
</evidence>